<name>A0A327NJF4_9BACT</name>
<keyword evidence="2" id="KW-1185">Reference proteome</keyword>
<comment type="caution">
    <text evidence="1">The sequence shown here is derived from an EMBL/GenBank/DDBJ whole genome shotgun (WGS) entry which is preliminary data.</text>
</comment>
<dbReference type="EMBL" id="QLII01000001">
    <property type="protein sequence ID" value="RAI74499.1"/>
    <property type="molecule type" value="Genomic_DNA"/>
</dbReference>
<evidence type="ECO:0000313" key="1">
    <source>
        <dbReference type="EMBL" id="RAI74499.1"/>
    </source>
</evidence>
<sequence>MYSPDLSMSLGSIVYALSKLDGRLHKQEQWTVRELLAQGPHGDLALCAFFLRENTGESGADAYAFGMRRLVVKRQELTDHIKKRFVRILLRVAGAHNGISQEERSFIRQFWQEIRLL</sequence>
<evidence type="ECO:0000313" key="2">
    <source>
        <dbReference type="Proteomes" id="UP000249016"/>
    </source>
</evidence>
<dbReference type="InterPro" id="IPR029024">
    <property type="entry name" value="TerB-like"/>
</dbReference>
<dbReference type="Proteomes" id="UP000249016">
    <property type="component" value="Unassembled WGS sequence"/>
</dbReference>
<dbReference type="AlphaFoldDB" id="A0A327NJF4"/>
<dbReference type="CDD" id="cd07177">
    <property type="entry name" value="terB_like"/>
    <property type="match status" value="1"/>
</dbReference>
<organism evidence="1 2">
    <name type="scientific">Spirosoma telluris</name>
    <dbReference type="NCBI Taxonomy" id="2183553"/>
    <lineage>
        <taxon>Bacteria</taxon>
        <taxon>Pseudomonadati</taxon>
        <taxon>Bacteroidota</taxon>
        <taxon>Cytophagia</taxon>
        <taxon>Cytophagales</taxon>
        <taxon>Cytophagaceae</taxon>
        <taxon>Spirosoma</taxon>
    </lineage>
</organism>
<dbReference type="OrthoDB" id="1120295at2"/>
<accession>A0A327NJF4</accession>
<gene>
    <name evidence="1" type="ORF">HMF3257_09865</name>
</gene>
<proteinExistence type="predicted"/>
<dbReference type="RefSeq" id="WP_111341831.1">
    <property type="nucleotide sequence ID" value="NZ_QLII01000001.1"/>
</dbReference>
<reference evidence="1 2" key="1">
    <citation type="submission" date="2018-06" db="EMBL/GenBank/DDBJ databases">
        <title>Spirosoma sp. HMF3257 Genome sequencing and assembly.</title>
        <authorList>
            <person name="Kang H."/>
            <person name="Cha I."/>
            <person name="Kim H."/>
            <person name="Kang J."/>
            <person name="Joh K."/>
        </authorList>
    </citation>
    <scope>NUCLEOTIDE SEQUENCE [LARGE SCALE GENOMIC DNA]</scope>
    <source>
        <strain evidence="1 2">HMF3257</strain>
    </source>
</reference>
<protein>
    <submittedName>
        <fullName evidence="1">TerB family tellurite resistance protein</fullName>
    </submittedName>
</protein>
<dbReference type="SUPFAM" id="SSF158682">
    <property type="entry name" value="TerB-like"/>
    <property type="match status" value="1"/>
</dbReference>